<dbReference type="InterPro" id="IPR003034">
    <property type="entry name" value="SAP_dom"/>
</dbReference>
<dbReference type="Proteomes" id="UP000664534">
    <property type="component" value="Unassembled WGS sequence"/>
</dbReference>
<organism evidence="2 3">
    <name type="scientific">Imshaugia aleurites</name>
    <dbReference type="NCBI Taxonomy" id="172621"/>
    <lineage>
        <taxon>Eukaryota</taxon>
        <taxon>Fungi</taxon>
        <taxon>Dikarya</taxon>
        <taxon>Ascomycota</taxon>
        <taxon>Pezizomycotina</taxon>
        <taxon>Lecanoromycetes</taxon>
        <taxon>OSLEUM clade</taxon>
        <taxon>Lecanoromycetidae</taxon>
        <taxon>Lecanorales</taxon>
        <taxon>Lecanorineae</taxon>
        <taxon>Parmeliaceae</taxon>
        <taxon>Imshaugia</taxon>
    </lineage>
</organism>
<evidence type="ECO:0000313" key="2">
    <source>
        <dbReference type="EMBL" id="CAF9923821.1"/>
    </source>
</evidence>
<protein>
    <recommendedName>
        <fullName evidence="1">SAP domain-containing protein</fullName>
    </recommendedName>
</protein>
<dbReference type="AlphaFoldDB" id="A0A8H3FFV7"/>
<proteinExistence type="predicted"/>
<dbReference type="OrthoDB" id="10332510at2759"/>
<accession>A0A8H3FFV7</accession>
<keyword evidence="3" id="KW-1185">Reference proteome</keyword>
<evidence type="ECO:0000313" key="3">
    <source>
        <dbReference type="Proteomes" id="UP000664534"/>
    </source>
</evidence>
<reference evidence="2" key="1">
    <citation type="submission" date="2021-03" db="EMBL/GenBank/DDBJ databases">
        <authorList>
            <person name="Tagirdzhanova G."/>
        </authorList>
    </citation>
    <scope>NUCLEOTIDE SEQUENCE</scope>
</reference>
<dbReference type="SMART" id="SM00513">
    <property type="entry name" value="SAP"/>
    <property type="match status" value="2"/>
</dbReference>
<sequence>MATIATMGQVDMRSDLERRGLVVYGNNQDLRTRLERDETRGVFKGDFDTMSCVYLRESCQLLSIPSTGDRQSLIDNLKKYNVYKRQKMDDMEDEGEINAGLPQPEDRLGAPTAVRILGTRGSEIHCRPYAEYLAGYQRAKGTTQDAWTFRYWRTLRYPDASPDELWPCRYSDGRLNRFE</sequence>
<gene>
    <name evidence="2" type="ORF">IMSHALPRED_006026</name>
</gene>
<feature type="domain" description="SAP" evidence="1">
    <location>
        <begin position="47"/>
        <end position="81"/>
    </location>
</feature>
<name>A0A8H3FFV7_9LECA</name>
<feature type="domain" description="SAP" evidence="1">
    <location>
        <begin position="4"/>
        <end position="38"/>
    </location>
</feature>
<comment type="caution">
    <text evidence="2">The sequence shown here is derived from an EMBL/GenBank/DDBJ whole genome shotgun (WGS) entry which is preliminary data.</text>
</comment>
<dbReference type="EMBL" id="CAJPDT010000034">
    <property type="protein sequence ID" value="CAF9923821.1"/>
    <property type="molecule type" value="Genomic_DNA"/>
</dbReference>
<evidence type="ECO:0000259" key="1">
    <source>
        <dbReference type="SMART" id="SM00513"/>
    </source>
</evidence>